<sequence>MGGKWVSVATRHRAVLLDLLLAAAVIAFTIPTTAIGSTFSLWGHLPHWLQFLVGSVTAATMLIRRRTPWPAIIASAACACITGQTVPMILAAFSMTAERRVRRWPYVALMLMPVYMAVDYVNPYTDEILYLIVVRAATLVYLPMLAGTWVCEYRRLISELRIGVHEREELAASEERRRIAREMHDTVTHAVTTMVLNAGLIQTTTDPAENRELSAGIEDKGVQALNELRQLLTVLRREDMPSAAGVDGIPRLVKEAEDTGLRVSLHLDIPPNALPPQIAHACYRIVQEGLSNVRKHAPNAQVRVTCESTDDQLHVAVINSPDHADRDGSEIPRAASHTGGSYGLAGIKERVALAGGRLTTGPTPDGGFALVAWLPLPADKGRR</sequence>
<keyword evidence="9" id="KW-0812">Transmembrane</keyword>
<keyword evidence="7" id="KW-0067">ATP-binding</keyword>
<evidence type="ECO:0000256" key="8">
    <source>
        <dbReference type="ARBA" id="ARBA00023012"/>
    </source>
</evidence>
<protein>
    <recommendedName>
        <fullName evidence="2">histidine kinase</fullName>
        <ecNumber evidence="2">2.7.13.3</ecNumber>
    </recommendedName>
</protein>
<dbReference type="RefSeq" id="WP_187242092.1">
    <property type="nucleotide sequence ID" value="NZ_BAAAOK010000017.1"/>
</dbReference>
<evidence type="ECO:0000313" key="12">
    <source>
        <dbReference type="EMBL" id="MBC6465075.1"/>
    </source>
</evidence>
<dbReference type="Gene3D" id="1.20.5.1930">
    <property type="match status" value="1"/>
</dbReference>
<gene>
    <name evidence="12" type="ORF">HKK74_06155</name>
</gene>
<evidence type="ECO:0000256" key="3">
    <source>
        <dbReference type="ARBA" id="ARBA00022553"/>
    </source>
</evidence>
<keyword evidence="5" id="KW-0547">Nucleotide-binding</keyword>
<feature type="domain" description="Histidine kinase/HSP90-like ATPase" evidence="10">
    <location>
        <begin position="282"/>
        <end position="377"/>
    </location>
</feature>
<dbReference type="SUPFAM" id="SSF55874">
    <property type="entry name" value="ATPase domain of HSP90 chaperone/DNA topoisomerase II/histidine kinase"/>
    <property type="match status" value="1"/>
</dbReference>
<dbReference type="CDD" id="cd16917">
    <property type="entry name" value="HATPase_UhpB-NarQ-NarX-like"/>
    <property type="match status" value="1"/>
</dbReference>
<dbReference type="PANTHER" id="PTHR24421">
    <property type="entry name" value="NITRATE/NITRITE SENSOR PROTEIN NARX-RELATED"/>
    <property type="match status" value="1"/>
</dbReference>
<dbReference type="EMBL" id="JABVEC010000003">
    <property type="protein sequence ID" value="MBC6465075.1"/>
    <property type="molecule type" value="Genomic_DNA"/>
</dbReference>
<keyword evidence="13" id="KW-1185">Reference proteome</keyword>
<comment type="catalytic activity">
    <reaction evidence="1">
        <text>ATP + protein L-histidine = ADP + protein N-phospho-L-histidine.</text>
        <dbReference type="EC" id="2.7.13.3"/>
    </reaction>
</comment>
<evidence type="ECO:0000256" key="6">
    <source>
        <dbReference type="ARBA" id="ARBA00022777"/>
    </source>
</evidence>
<proteinExistence type="predicted"/>
<evidence type="ECO:0000256" key="9">
    <source>
        <dbReference type="SAM" id="Phobius"/>
    </source>
</evidence>
<dbReference type="InterPro" id="IPR003594">
    <property type="entry name" value="HATPase_dom"/>
</dbReference>
<name>A0ABR7LJZ7_9ACTN</name>
<evidence type="ECO:0000256" key="1">
    <source>
        <dbReference type="ARBA" id="ARBA00000085"/>
    </source>
</evidence>
<comment type="caution">
    <text evidence="12">The sequence shown here is derived from an EMBL/GenBank/DDBJ whole genome shotgun (WGS) entry which is preliminary data.</text>
</comment>
<evidence type="ECO:0000313" key="13">
    <source>
        <dbReference type="Proteomes" id="UP000805614"/>
    </source>
</evidence>
<feature type="domain" description="Signal transduction histidine kinase subgroup 3 dimerisation and phosphoacceptor" evidence="11">
    <location>
        <begin position="175"/>
        <end position="238"/>
    </location>
</feature>
<reference evidence="12 13" key="1">
    <citation type="submission" date="2020-06" db="EMBL/GenBank/DDBJ databases">
        <title>Actinomadura xiongansis sp. nov., isolated from soil of Baiyangdian.</title>
        <authorList>
            <person name="Zhang X."/>
        </authorList>
    </citation>
    <scope>NUCLEOTIDE SEQUENCE [LARGE SCALE GENOMIC DNA]</scope>
    <source>
        <strain evidence="12 13">HBUM206468</strain>
    </source>
</reference>
<keyword evidence="9" id="KW-0472">Membrane</keyword>
<evidence type="ECO:0000256" key="2">
    <source>
        <dbReference type="ARBA" id="ARBA00012438"/>
    </source>
</evidence>
<dbReference type="GO" id="GO:0016301">
    <property type="term" value="F:kinase activity"/>
    <property type="evidence" value="ECO:0007669"/>
    <property type="project" value="UniProtKB-KW"/>
</dbReference>
<evidence type="ECO:0000256" key="5">
    <source>
        <dbReference type="ARBA" id="ARBA00022741"/>
    </source>
</evidence>
<keyword evidence="4" id="KW-0808">Transferase</keyword>
<keyword evidence="8" id="KW-0902">Two-component regulatory system</keyword>
<dbReference type="InterPro" id="IPR036890">
    <property type="entry name" value="HATPase_C_sf"/>
</dbReference>
<dbReference type="Pfam" id="PF02518">
    <property type="entry name" value="HATPase_c"/>
    <property type="match status" value="1"/>
</dbReference>
<feature type="transmembrane region" description="Helical" evidence="9">
    <location>
        <begin position="128"/>
        <end position="151"/>
    </location>
</feature>
<dbReference type="Gene3D" id="3.30.565.10">
    <property type="entry name" value="Histidine kinase-like ATPase, C-terminal domain"/>
    <property type="match status" value="1"/>
</dbReference>
<dbReference type="Proteomes" id="UP000805614">
    <property type="component" value="Unassembled WGS sequence"/>
</dbReference>
<evidence type="ECO:0000259" key="10">
    <source>
        <dbReference type="Pfam" id="PF02518"/>
    </source>
</evidence>
<feature type="transmembrane region" description="Helical" evidence="9">
    <location>
        <begin position="71"/>
        <end position="92"/>
    </location>
</feature>
<dbReference type="Pfam" id="PF07730">
    <property type="entry name" value="HisKA_3"/>
    <property type="match status" value="1"/>
</dbReference>
<dbReference type="InterPro" id="IPR011712">
    <property type="entry name" value="Sig_transdc_His_kin_sub3_dim/P"/>
</dbReference>
<organism evidence="12 13">
    <name type="scientific">Actinomadura alba</name>
    <dbReference type="NCBI Taxonomy" id="406431"/>
    <lineage>
        <taxon>Bacteria</taxon>
        <taxon>Bacillati</taxon>
        <taxon>Actinomycetota</taxon>
        <taxon>Actinomycetes</taxon>
        <taxon>Streptosporangiales</taxon>
        <taxon>Thermomonosporaceae</taxon>
        <taxon>Actinomadura</taxon>
    </lineage>
</organism>
<keyword evidence="9" id="KW-1133">Transmembrane helix</keyword>
<dbReference type="InterPro" id="IPR050482">
    <property type="entry name" value="Sensor_HK_TwoCompSys"/>
</dbReference>
<evidence type="ECO:0000256" key="4">
    <source>
        <dbReference type="ARBA" id="ARBA00022679"/>
    </source>
</evidence>
<dbReference type="PANTHER" id="PTHR24421:SF10">
    <property type="entry name" value="NITRATE_NITRITE SENSOR PROTEIN NARQ"/>
    <property type="match status" value="1"/>
</dbReference>
<dbReference type="EC" id="2.7.13.3" evidence="2"/>
<feature type="transmembrane region" description="Helical" evidence="9">
    <location>
        <begin position="20"/>
        <end position="42"/>
    </location>
</feature>
<accession>A0ABR7LJZ7</accession>
<keyword evidence="6 12" id="KW-0418">Kinase</keyword>
<evidence type="ECO:0000256" key="7">
    <source>
        <dbReference type="ARBA" id="ARBA00022840"/>
    </source>
</evidence>
<evidence type="ECO:0000259" key="11">
    <source>
        <dbReference type="Pfam" id="PF07730"/>
    </source>
</evidence>
<keyword evidence="3" id="KW-0597">Phosphoprotein</keyword>